<dbReference type="PANTHER" id="PTHR43806">
    <property type="entry name" value="PEPTIDASE S8"/>
    <property type="match status" value="1"/>
</dbReference>
<keyword evidence="2 5" id="KW-0645">Protease</keyword>
<sequence>MKKSVFLVAIFFALSSCNTEDLQNESSNIEMSQKDPLTAKQINEGINQSLKTKGSFNWANQSDHFLWSAIFQGNKMVSIGFGESKEDFDRSKSSNNQAMETEILSMIKKYEGKDERTFFLASDKYLNQMDVVIEKEETIKALRQMKTIRYLEPGDYHYFENENKFNLASRSSGGGSGCGFSSTTLNADDYTSTTPGAKIPWAFTKHNIPDAWGYSTGAGVTIGLVDTGVSPEQAFLGNSFNNGSSSGRTINKLGVYNSDGSADQCGHGTKMASVMAAPRNNAGLPVGVAYNANLIAYRAAANVVLDTSSEQTGVKTAFTDLANNASVKIISMSMGHIFSVGKIEDGVKYAYSKGKLIFCAGGTSTSFTTFVGVIFPAWMPETQAITGVKEGTSNQKCDVCHSGGEIDFTFQMERASGNTVPVLSYYNGQADYVGGSSVATAATAGIAALVWAKNPSWTRDQVLNKMRQSATYYPNVNSSYGYGNINVLKAVQ</sequence>
<dbReference type="SUPFAM" id="SSF52743">
    <property type="entry name" value="Subtilisin-like"/>
    <property type="match status" value="1"/>
</dbReference>
<comment type="caution">
    <text evidence="7">The sequence shown here is derived from an EMBL/GenBank/DDBJ whole genome shotgun (WGS) entry which is preliminary data.</text>
</comment>
<evidence type="ECO:0000256" key="2">
    <source>
        <dbReference type="ARBA" id="ARBA00022670"/>
    </source>
</evidence>
<evidence type="ECO:0000256" key="1">
    <source>
        <dbReference type="ARBA" id="ARBA00011073"/>
    </source>
</evidence>
<feature type="active site" description="Charge relay system" evidence="5">
    <location>
        <position position="226"/>
    </location>
</feature>
<dbReference type="InterPro" id="IPR050131">
    <property type="entry name" value="Peptidase_S8_subtilisin-like"/>
</dbReference>
<dbReference type="PROSITE" id="PS51892">
    <property type="entry name" value="SUBTILASE"/>
    <property type="match status" value="1"/>
</dbReference>
<dbReference type="Proteomes" id="UP001184861">
    <property type="component" value="Unassembled WGS sequence"/>
</dbReference>
<organism evidence="7 8">
    <name type="scientific">Chryseobacterium rhizosphaerae</name>
    <dbReference type="NCBI Taxonomy" id="395937"/>
    <lineage>
        <taxon>Bacteria</taxon>
        <taxon>Pseudomonadati</taxon>
        <taxon>Bacteroidota</taxon>
        <taxon>Flavobacteriia</taxon>
        <taxon>Flavobacteriales</taxon>
        <taxon>Weeksellaceae</taxon>
        <taxon>Chryseobacterium group</taxon>
        <taxon>Chryseobacterium</taxon>
    </lineage>
</organism>
<dbReference type="PANTHER" id="PTHR43806:SF11">
    <property type="entry name" value="CEREVISIN-RELATED"/>
    <property type="match status" value="1"/>
</dbReference>
<dbReference type="CDD" id="cd00306">
    <property type="entry name" value="Peptidases_S8_S53"/>
    <property type="match status" value="1"/>
</dbReference>
<dbReference type="RefSeq" id="WP_309947624.1">
    <property type="nucleotide sequence ID" value="NZ_JAVDQY010000004.1"/>
</dbReference>
<keyword evidence="3 5" id="KW-0378">Hydrolase</keyword>
<protein>
    <submittedName>
        <fullName evidence="7">Subtilisin family serine protease</fullName>
    </submittedName>
</protein>
<comment type="similarity">
    <text evidence="1 5">Belongs to the peptidase S8 family.</text>
</comment>
<evidence type="ECO:0000313" key="7">
    <source>
        <dbReference type="EMBL" id="MDR6528373.1"/>
    </source>
</evidence>
<dbReference type="InterPro" id="IPR036852">
    <property type="entry name" value="Peptidase_S8/S53_dom_sf"/>
</dbReference>
<feature type="active site" description="Charge relay system" evidence="5">
    <location>
        <position position="437"/>
    </location>
</feature>
<evidence type="ECO:0000259" key="6">
    <source>
        <dbReference type="Pfam" id="PF00082"/>
    </source>
</evidence>
<evidence type="ECO:0000313" key="8">
    <source>
        <dbReference type="Proteomes" id="UP001184861"/>
    </source>
</evidence>
<evidence type="ECO:0000256" key="3">
    <source>
        <dbReference type="ARBA" id="ARBA00022801"/>
    </source>
</evidence>
<dbReference type="AlphaFoldDB" id="A0AAE3YA65"/>
<reference evidence="7" key="1">
    <citation type="submission" date="2023-07" db="EMBL/GenBank/DDBJ databases">
        <title>Sorghum-associated microbial communities from plants grown in Nebraska, USA.</title>
        <authorList>
            <person name="Schachtman D."/>
        </authorList>
    </citation>
    <scope>NUCLEOTIDE SEQUENCE</scope>
    <source>
        <strain evidence="7">DS2360</strain>
    </source>
</reference>
<evidence type="ECO:0000256" key="5">
    <source>
        <dbReference type="PROSITE-ProRule" id="PRU01240"/>
    </source>
</evidence>
<feature type="active site" description="Charge relay system" evidence="5">
    <location>
        <position position="267"/>
    </location>
</feature>
<dbReference type="EMBL" id="JAVDQY010000004">
    <property type="protein sequence ID" value="MDR6528373.1"/>
    <property type="molecule type" value="Genomic_DNA"/>
</dbReference>
<proteinExistence type="inferred from homology"/>
<dbReference type="Gene3D" id="3.40.50.200">
    <property type="entry name" value="Peptidase S8/S53 domain"/>
    <property type="match status" value="1"/>
</dbReference>
<gene>
    <name evidence="7" type="ORF">J2787_003792</name>
</gene>
<dbReference type="GO" id="GO:0004252">
    <property type="term" value="F:serine-type endopeptidase activity"/>
    <property type="evidence" value="ECO:0007669"/>
    <property type="project" value="UniProtKB-UniRule"/>
</dbReference>
<accession>A0AAE3YA65</accession>
<dbReference type="PROSITE" id="PS51257">
    <property type="entry name" value="PROKAR_LIPOPROTEIN"/>
    <property type="match status" value="1"/>
</dbReference>
<evidence type="ECO:0000256" key="4">
    <source>
        <dbReference type="ARBA" id="ARBA00022825"/>
    </source>
</evidence>
<dbReference type="PRINTS" id="PR00723">
    <property type="entry name" value="SUBTILISIN"/>
</dbReference>
<dbReference type="InterPro" id="IPR000209">
    <property type="entry name" value="Peptidase_S8/S53_dom"/>
</dbReference>
<name>A0AAE3YA65_9FLAO</name>
<feature type="domain" description="Peptidase S8/S53" evidence="6">
    <location>
        <begin position="217"/>
        <end position="483"/>
    </location>
</feature>
<dbReference type="Pfam" id="PF00082">
    <property type="entry name" value="Peptidase_S8"/>
    <property type="match status" value="1"/>
</dbReference>
<keyword evidence="4 5" id="KW-0720">Serine protease</keyword>
<dbReference type="InterPro" id="IPR015500">
    <property type="entry name" value="Peptidase_S8_subtilisin-rel"/>
</dbReference>
<dbReference type="GO" id="GO:0006508">
    <property type="term" value="P:proteolysis"/>
    <property type="evidence" value="ECO:0007669"/>
    <property type="project" value="UniProtKB-KW"/>
</dbReference>